<protein>
    <submittedName>
        <fullName evidence="3">Helix-turn-helix domain-containing protein</fullName>
    </submittedName>
</protein>
<dbReference type="PROSITE" id="PS50943">
    <property type="entry name" value="HTH_CROC1"/>
    <property type="match status" value="1"/>
</dbReference>
<dbReference type="Gene3D" id="1.10.260.40">
    <property type="entry name" value="lambda repressor-like DNA-binding domains"/>
    <property type="match status" value="1"/>
</dbReference>
<dbReference type="InterPro" id="IPR001387">
    <property type="entry name" value="Cro/C1-type_HTH"/>
</dbReference>
<dbReference type="EMBL" id="RIBZ01000094">
    <property type="protein sequence ID" value="RNG33529.1"/>
    <property type="molecule type" value="Genomic_DNA"/>
</dbReference>
<name>A0A3M8WWR5_9ACTN</name>
<dbReference type="AlphaFoldDB" id="A0A3M8WWR5"/>
<evidence type="ECO:0000313" key="3">
    <source>
        <dbReference type="EMBL" id="RNG33529.1"/>
    </source>
</evidence>
<reference evidence="3 4" key="1">
    <citation type="submission" date="2018-11" db="EMBL/GenBank/DDBJ databases">
        <title>The Potential of Streptomyces as Biocontrol Agents against the Tomato grey mould, Botrytis cinerea (Gray mold) Frontiers in Microbiology.</title>
        <authorList>
            <person name="Li D."/>
        </authorList>
    </citation>
    <scope>NUCLEOTIDE SEQUENCE [LARGE SCALE GENOMIC DNA]</scope>
    <source>
        <strain evidence="3 4">NEAU-LD23</strain>
    </source>
</reference>
<dbReference type="Proteomes" id="UP000275401">
    <property type="component" value="Unassembled WGS sequence"/>
</dbReference>
<dbReference type="Pfam" id="PF13560">
    <property type="entry name" value="HTH_31"/>
    <property type="match status" value="1"/>
</dbReference>
<organism evidence="3 4">
    <name type="scientific">Streptomyces botrytidirepellens</name>
    <dbReference type="NCBI Taxonomy" id="2486417"/>
    <lineage>
        <taxon>Bacteria</taxon>
        <taxon>Bacillati</taxon>
        <taxon>Actinomycetota</taxon>
        <taxon>Actinomycetes</taxon>
        <taxon>Kitasatosporales</taxon>
        <taxon>Streptomycetaceae</taxon>
        <taxon>Streptomyces</taxon>
    </lineage>
</organism>
<keyword evidence="4" id="KW-1185">Reference proteome</keyword>
<feature type="domain" description="HTH cro/C1-type" evidence="2">
    <location>
        <begin position="26"/>
        <end position="80"/>
    </location>
</feature>
<comment type="caution">
    <text evidence="3">The sequence shown here is derived from an EMBL/GenBank/DDBJ whole genome shotgun (WGS) entry which is preliminary data.</text>
</comment>
<gene>
    <name evidence="3" type="ORF">EEJ42_07315</name>
</gene>
<evidence type="ECO:0000259" key="2">
    <source>
        <dbReference type="PROSITE" id="PS50943"/>
    </source>
</evidence>
<feature type="region of interest" description="Disordered" evidence="1">
    <location>
        <begin position="122"/>
        <end position="171"/>
    </location>
</feature>
<dbReference type="SUPFAM" id="SSF47413">
    <property type="entry name" value="lambda repressor-like DNA-binding domains"/>
    <property type="match status" value="1"/>
</dbReference>
<dbReference type="SMART" id="SM00530">
    <property type="entry name" value="HTH_XRE"/>
    <property type="match status" value="1"/>
</dbReference>
<accession>A0A3M8WWR5</accession>
<proteinExistence type="predicted"/>
<evidence type="ECO:0000313" key="4">
    <source>
        <dbReference type="Proteomes" id="UP000275401"/>
    </source>
</evidence>
<dbReference type="GO" id="GO:0003677">
    <property type="term" value="F:DNA binding"/>
    <property type="evidence" value="ECO:0007669"/>
    <property type="project" value="InterPro"/>
</dbReference>
<sequence>MTPVGSDEAPCCGPSAPDLDALRVELVRQRRARGWTLDALASRSGVSRSSVVALEQGRSTGYITTWHALSHALDIPLGDLRRATSPSRQRLKNPAGLPGLAGKAAAAQIECRRDSQRVPCPAPGWPLGRRVPPTWGRPCSRAGRSRATPPGPGGGGRTAYQRIVGPALLPR</sequence>
<evidence type="ECO:0000256" key="1">
    <source>
        <dbReference type="SAM" id="MobiDB-lite"/>
    </source>
</evidence>
<dbReference type="InterPro" id="IPR010982">
    <property type="entry name" value="Lambda_DNA-bd_dom_sf"/>
</dbReference>